<dbReference type="AlphaFoldDB" id="A0A6N7S3X8"/>
<dbReference type="Proteomes" id="UP000433575">
    <property type="component" value="Unassembled WGS sequence"/>
</dbReference>
<dbReference type="PANTHER" id="PTHR36203">
    <property type="entry name" value="ASCORBATE-SPECIFIC PTS SYSTEM EIIA COMPONENT"/>
    <property type="match status" value="1"/>
</dbReference>
<evidence type="ECO:0000313" key="14">
    <source>
        <dbReference type="Proteomes" id="UP000433575"/>
    </source>
</evidence>
<protein>
    <recommendedName>
        <fullName evidence="9">Ascorbate-specific PTS system EIIA component</fullName>
    </recommendedName>
    <alternativeName>
        <fullName evidence="10">Ascorbate-specific phosphotransferase enzyme IIA component</fullName>
    </alternativeName>
</protein>
<dbReference type="InterPro" id="IPR002178">
    <property type="entry name" value="PTS_EIIA_type-2_dom"/>
</dbReference>
<dbReference type="InterPro" id="IPR016152">
    <property type="entry name" value="PTrfase/Anion_transptr"/>
</dbReference>
<evidence type="ECO:0000259" key="11">
    <source>
        <dbReference type="PROSITE" id="PS51094"/>
    </source>
</evidence>
<dbReference type="EMBL" id="WKPI01000003">
    <property type="protein sequence ID" value="MSC32124.1"/>
    <property type="molecule type" value="Genomic_DNA"/>
</dbReference>
<dbReference type="PANTHER" id="PTHR36203:SF1">
    <property type="entry name" value="ASCORBATE-SPECIFIC PTS SYSTEM EIIA COMPONENT"/>
    <property type="match status" value="1"/>
</dbReference>
<keyword evidence="7" id="KW-0418">Kinase</keyword>
<comment type="subcellular location">
    <subcellularLocation>
        <location evidence="1">Cytoplasm</location>
    </subcellularLocation>
</comment>
<evidence type="ECO:0000313" key="12">
    <source>
        <dbReference type="EMBL" id="MSA88577.1"/>
    </source>
</evidence>
<keyword evidence="12" id="KW-0762">Sugar transport</keyword>
<evidence type="ECO:0000256" key="4">
    <source>
        <dbReference type="ARBA" id="ARBA00022553"/>
    </source>
</evidence>
<proteinExistence type="predicted"/>
<dbReference type="InterPro" id="IPR051351">
    <property type="entry name" value="Ascorbate-PTS_EIIA_comp"/>
</dbReference>
<dbReference type="SUPFAM" id="SSF55804">
    <property type="entry name" value="Phoshotransferase/anion transport protein"/>
    <property type="match status" value="1"/>
</dbReference>
<dbReference type="CDD" id="cd00211">
    <property type="entry name" value="PTS_IIA_fru"/>
    <property type="match status" value="1"/>
</dbReference>
<dbReference type="Pfam" id="PF00359">
    <property type="entry name" value="PTS_EIIA_2"/>
    <property type="match status" value="1"/>
</dbReference>
<evidence type="ECO:0000256" key="7">
    <source>
        <dbReference type="ARBA" id="ARBA00022777"/>
    </source>
</evidence>
<evidence type="ECO:0000256" key="6">
    <source>
        <dbReference type="ARBA" id="ARBA00022683"/>
    </source>
</evidence>
<keyword evidence="15" id="KW-1185">Reference proteome</keyword>
<evidence type="ECO:0000256" key="9">
    <source>
        <dbReference type="ARBA" id="ARBA00041175"/>
    </source>
</evidence>
<keyword evidence="2" id="KW-0813">Transport</keyword>
<dbReference type="EMBL" id="WKPJ01000004">
    <property type="protein sequence ID" value="MSA88577.1"/>
    <property type="molecule type" value="Genomic_DNA"/>
</dbReference>
<keyword evidence="4" id="KW-0597">Phosphoprotein</keyword>
<feature type="domain" description="PTS EIIA type-2" evidence="11">
    <location>
        <begin position="6"/>
        <end position="151"/>
    </location>
</feature>
<keyword evidence="5" id="KW-0808">Transferase</keyword>
<dbReference type="RefSeq" id="WP_020225150.1">
    <property type="nucleotide sequence ID" value="NZ_AP031450.1"/>
</dbReference>
<evidence type="ECO:0000256" key="10">
    <source>
        <dbReference type="ARBA" id="ARBA00042072"/>
    </source>
</evidence>
<keyword evidence="6" id="KW-0598">Phosphotransferase system</keyword>
<evidence type="ECO:0000313" key="15">
    <source>
        <dbReference type="Proteomes" id="UP000480929"/>
    </source>
</evidence>
<sequence length="154" mass="17234">MTILKDIVVSNHYIFCEGFADWTDAIQAAAEPLRADGIIEDSYIRSIIENVKEYGPYIIIAPEVAMPHSTLGGEGVHDTCLSFMKTEKPVVFDPEDPSKNARLFFTLAATDNEKHLSNMVALAEFLLKDGAIEDLLKAQNADDLMKVHWKYSEQ</sequence>
<gene>
    <name evidence="13" type="ORF">GKD88_03215</name>
    <name evidence="12" type="ORF">GKE08_04485</name>
</gene>
<evidence type="ECO:0000313" key="13">
    <source>
        <dbReference type="EMBL" id="MSC32124.1"/>
    </source>
</evidence>
<name>A0A6N7S3X8_9FIRM</name>
<evidence type="ECO:0000256" key="3">
    <source>
        <dbReference type="ARBA" id="ARBA00022490"/>
    </source>
</evidence>
<evidence type="ECO:0000256" key="8">
    <source>
        <dbReference type="ARBA" id="ARBA00037387"/>
    </source>
</evidence>
<reference evidence="14 15" key="1">
    <citation type="journal article" date="2019" name="Nat. Med.">
        <title>A library of human gut bacterial isolates paired with longitudinal multiomics data enables mechanistic microbiome research.</title>
        <authorList>
            <person name="Poyet M."/>
            <person name="Groussin M."/>
            <person name="Gibbons S.M."/>
            <person name="Avila-Pacheco J."/>
            <person name="Jiang X."/>
            <person name="Kearney S.M."/>
            <person name="Perrotta A.R."/>
            <person name="Berdy B."/>
            <person name="Zhao S."/>
            <person name="Lieberman T.D."/>
            <person name="Swanson P.K."/>
            <person name="Smith M."/>
            <person name="Roesemann S."/>
            <person name="Alexander J.E."/>
            <person name="Rich S.A."/>
            <person name="Livny J."/>
            <person name="Vlamakis H."/>
            <person name="Clish C."/>
            <person name="Bullock K."/>
            <person name="Deik A."/>
            <person name="Scott J."/>
            <person name="Pierce K.A."/>
            <person name="Xavier R.J."/>
            <person name="Alm E.J."/>
        </authorList>
    </citation>
    <scope>NUCLEOTIDE SEQUENCE [LARGE SCALE GENOMIC DNA]</scope>
    <source>
        <strain evidence="12 14">BIOML-A4</strain>
        <strain evidence="13 15">BIOML-A5</strain>
    </source>
</reference>
<keyword evidence="3" id="KW-0963">Cytoplasm</keyword>
<accession>A0A6N7S3X8</accession>
<evidence type="ECO:0000256" key="2">
    <source>
        <dbReference type="ARBA" id="ARBA00022448"/>
    </source>
</evidence>
<dbReference type="Proteomes" id="UP000480929">
    <property type="component" value="Unassembled WGS sequence"/>
</dbReference>
<organism evidence="12 14">
    <name type="scientific">Holdemania massiliensis</name>
    <dbReference type="NCBI Taxonomy" id="1468449"/>
    <lineage>
        <taxon>Bacteria</taxon>
        <taxon>Bacillati</taxon>
        <taxon>Bacillota</taxon>
        <taxon>Erysipelotrichia</taxon>
        <taxon>Erysipelotrichales</taxon>
        <taxon>Erysipelotrichaceae</taxon>
        <taxon>Holdemania</taxon>
    </lineage>
</organism>
<dbReference type="Gene3D" id="3.40.930.10">
    <property type="entry name" value="Mannitol-specific EII, Chain A"/>
    <property type="match status" value="1"/>
</dbReference>
<comment type="function">
    <text evidence="8">The phosphoenolpyruvate-dependent sugar phosphotransferase system (sugar PTS), a major carbohydrate active transport system, catalyzes the phosphorylation of incoming sugar substrates concomitantly with their translocation across the cell membrane. The enzyme II UlaABC PTS system is involved in ascorbate transport.</text>
</comment>
<dbReference type="GO" id="GO:0016301">
    <property type="term" value="F:kinase activity"/>
    <property type="evidence" value="ECO:0007669"/>
    <property type="project" value="UniProtKB-KW"/>
</dbReference>
<dbReference type="GO" id="GO:0009401">
    <property type="term" value="P:phosphoenolpyruvate-dependent sugar phosphotransferase system"/>
    <property type="evidence" value="ECO:0007669"/>
    <property type="project" value="UniProtKB-KW"/>
</dbReference>
<dbReference type="GO" id="GO:0005737">
    <property type="term" value="C:cytoplasm"/>
    <property type="evidence" value="ECO:0007669"/>
    <property type="project" value="UniProtKB-SubCell"/>
</dbReference>
<evidence type="ECO:0000256" key="1">
    <source>
        <dbReference type="ARBA" id="ARBA00004496"/>
    </source>
</evidence>
<dbReference type="PROSITE" id="PS51094">
    <property type="entry name" value="PTS_EIIA_TYPE_2"/>
    <property type="match status" value="1"/>
</dbReference>
<evidence type="ECO:0000256" key="5">
    <source>
        <dbReference type="ARBA" id="ARBA00022679"/>
    </source>
</evidence>
<dbReference type="GeneID" id="42456959"/>
<dbReference type="OrthoDB" id="369398at2"/>
<comment type="caution">
    <text evidence="12">The sequence shown here is derived from an EMBL/GenBank/DDBJ whole genome shotgun (WGS) entry which is preliminary data.</text>
</comment>